<gene>
    <name evidence="1" type="ORF">HHL15_14330</name>
</gene>
<comment type="caution">
    <text evidence="1">The sequence shown here is derived from an EMBL/GenBank/DDBJ whole genome shotgun (WGS) entry which is preliminary data.</text>
</comment>
<protein>
    <submittedName>
        <fullName evidence="1">Uncharacterized protein</fullName>
    </submittedName>
</protein>
<dbReference type="AlphaFoldDB" id="A0A848G3X5"/>
<evidence type="ECO:0000313" key="1">
    <source>
        <dbReference type="EMBL" id="NML26928.1"/>
    </source>
</evidence>
<dbReference type="EMBL" id="JABBGA010000011">
    <property type="protein sequence ID" value="NML26928.1"/>
    <property type="molecule type" value="Genomic_DNA"/>
</dbReference>
<reference evidence="1 2" key="1">
    <citation type="submission" date="2020-04" db="EMBL/GenBank/DDBJ databases">
        <title>Zoogloea sp. G-4-1-14 isolated from soil.</title>
        <authorList>
            <person name="Dahal R.H."/>
        </authorList>
    </citation>
    <scope>NUCLEOTIDE SEQUENCE [LARGE SCALE GENOMIC DNA]</scope>
    <source>
        <strain evidence="1 2">G-4-1-14</strain>
    </source>
</reference>
<keyword evidence="2" id="KW-1185">Reference proteome</keyword>
<organism evidence="1 2">
    <name type="scientific">Zoogloea dura</name>
    <dbReference type="NCBI Taxonomy" id="2728840"/>
    <lineage>
        <taxon>Bacteria</taxon>
        <taxon>Pseudomonadati</taxon>
        <taxon>Pseudomonadota</taxon>
        <taxon>Betaproteobacteria</taxon>
        <taxon>Rhodocyclales</taxon>
        <taxon>Zoogloeaceae</taxon>
        <taxon>Zoogloea</taxon>
    </lineage>
</organism>
<sequence>MGPISNLSSTILWRAITATGETEIFHLKLIADDWAGADGRVEAVTADLHSLCLTSLSVEFD</sequence>
<proteinExistence type="predicted"/>
<dbReference type="RefSeq" id="WP_169146467.1">
    <property type="nucleotide sequence ID" value="NZ_JABBGA010000011.1"/>
</dbReference>
<accession>A0A848G3X5</accession>
<dbReference type="Proteomes" id="UP000580043">
    <property type="component" value="Unassembled WGS sequence"/>
</dbReference>
<evidence type="ECO:0000313" key="2">
    <source>
        <dbReference type="Proteomes" id="UP000580043"/>
    </source>
</evidence>
<name>A0A848G3X5_9RHOO</name>